<dbReference type="EMBL" id="JBEPTF010000001">
    <property type="protein sequence ID" value="MET4682500.1"/>
    <property type="molecule type" value="Genomic_DNA"/>
</dbReference>
<evidence type="ECO:0000259" key="3">
    <source>
        <dbReference type="Pfam" id="PF08281"/>
    </source>
</evidence>
<evidence type="ECO:0000313" key="5">
    <source>
        <dbReference type="Proteomes" id="UP001549313"/>
    </source>
</evidence>
<dbReference type="NCBIfam" id="NF007214">
    <property type="entry name" value="PRK09636.1"/>
    <property type="match status" value="1"/>
</dbReference>
<comment type="caution">
    <text evidence="4">The sequence shown here is derived from an EMBL/GenBank/DDBJ whole genome shotgun (WGS) entry which is preliminary data.</text>
</comment>
<dbReference type="InterPro" id="IPR013249">
    <property type="entry name" value="RNA_pol_sigma70_r4_t2"/>
</dbReference>
<dbReference type="Gene3D" id="3.10.450.50">
    <property type="match status" value="1"/>
</dbReference>
<dbReference type="InterPro" id="IPR052704">
    <property type="entry name" value="ECF_Sigma-70_Domain"/>
</dbReference>
<dbReference type="PANTHER" id="PTHR30173:SF36">
    <property type="entry name" value="ECF RNA POLYMERASE SIGMA FACTOR SIGJ"/>
    <property type="match status" value="1"/>
</dbReference>
<dbReference type="SUPFAM" id="SSF88659">
    <property type="entry name" value="Sigma3 and sigma4 domains of RNA polymerase sigma factors"/>
    <property type="match status" value="1"/>
</dbReference>
<evidence type="ECO:0000259" key="2">
    <source>
        <dbReference type="Pfam" id="PF04542"/>
    </source>
</evidence>
<name>A0ABV2R936_9CAUL</name>
<dbReference type="InterPro" id="IPR036388">
    <property type="entry name" value="WH-like_DNA-bd_sf"/>
</dbReference>
<gene>
    <name evidence="4" type="ORF">ABIE19_000409</name>
</gene>
<reference evidence="4 5" key="1">
    <citation type="submission" date="2024-06" db="EMBL/GenBank/DDBJ databases">
        <title>Sorghum-associated microbial communities from plants grown in Nebraska, USA.</title>
        <authorList>
            <person name="Schachtman D."/>
        </authorList>
    </citation>
    <scope>NUCLEOTIDE SEQUENCE [LARGE SCALE GENOMIC DNA]</scope>
    <source>
        <strain evidence="4 5">2814</strain>
    </source>
</reference>
<evidence type="ECO:0000313" key="4">
    <source>
        <dbReference type="EMBL" id="MET4682500.1"/>
    </source>
</evidence>
<dbReference type="InterPro" id="IPR013325">
    <property type="entry name" value="RNA_pol_sigma_r2"/>
</dbReference>
<dbReference type="InterPro" id="IPR013324">
    <property type="entry name" value="RNA_pol_sigma_r3/r4-like"/>
</dbReference>
<feature type="domain" description="RNA polymerase sigma-70 region 2" evidence="2">
    <location>
        <begin position="11"/>
        <end position="74"/>
    </location>
</feature>
<dbReference type="Pfam" id="PF04542">
    <property type="entry name" value="Sigma70_r2"/>
    <property type="match status" value="1"/>
</dbReference>
<sequence length="302" mass="33834">MILSDPSTDTFERRRPRLLRLAYRMLGSTAEAEDIVQEAWLRWRRVDPSAIAQPGAFLARTVTRLCLDTLKSARARREAYVGNWLPEPIFEPEEAGPTLDDLTLSLMLALERLSPLERAAFLLHDVFGTPLAEVARTLDRDAAAVRQLAARARKHVREARPRFPVSREEGDRIARAFYVASNQGDLEGLRALLADAVVLRADGGGKAHAWLRPIVGFERVARLFAALRHKLTRVPPVLVDWVWIDGLPGYVSYERDGALQTTALEIEAGRIVSIFITRNPDKLAQAEQFSRGRSSGQISRPQ</sequence>
<evidence type="ECO:0000256" key="1">
    <source>
        <dbReference type="ARBA" id="ARBA00011344"/>
    </source>
</evidence>
<organism evidence="4 5">
    <name type="scientific">Brevundimonas faecalis</name>
    <dbReference type="NCBI Taxonomy" id="947378"/>
    <lineage>
        <taxon>Bacteria</taxon>
        <taxon>Pseudomonadati</taxon>
        <taxon>Pseudomonadota</taxon>
        <taxon>Alphaproteobacteria</taxon>
        <taxon>Caulobacterales</taxon>
        <taxon>Caulobacteraceae</taxon>
        <taxon>Brevundimonas</taxon>
    </lineage>
</organism>
<dbReference type="Proteomes" id="UP001549313">
    <property type="component" value="Unassembled WGS sequence"/>
</dbReference>
<dbReference type="PANTHER" id="PTHR30173">
    <property type="entry name" value="SIGMA 19 FACTOR"/>
    <property type="match status" value="1"/>
</dbReference>
<dbReference type="SUPFAM" id="SSF54427">
    <property type="entry name" value="NTF2-like"/>
    <property type="match status" value="1"/>
</dbReference>
<dbReference type="Pfam" id="PF08281">
    <property type="entry name" value="Sigma70_r4_2"/>
    <property type="match status" value="1"/>
</dbReference>
<dbReference type="InterPro" id="IPR014284">
    <property type="entry name" value="RNA_pol_sigma-70_dom"/>
</dbReference>
<comment type="subunit">
    <text evidence="1">Interacts transiently with the RNA polymerase catalytic core formed by RpoA, RpoB, RpoC and RpoZ (2 alpha, 1 beta, 1 beta' and 1 omega subunit) to form the RNA polymerase holoenzyme that can initiate transcription.</text>
</comment>
<dbReference type="NCBIfam" id="TIGR02937">
    <property type="entry name" value="sigma70-ECF"/>
    <property type="match status" value="1"/>
</dbReference>
<dbReference type="Gene3D" id="1.10.1740.10">
    <property type="match status" value="1"/>
</dbReference>
<keyword evidence="5" id="KW-1185">Reference proteome</keyword>
<dbReference type="RefSeq" id="WP_354087445.1">
    <property type="nucleotide sequence ID" value="NZ_JBEPTF010000001.1"/>
</dbReference>
<dbReference type="SUPFAM" id="SSF88946">
    <property type="entry name" value="Sigma2 domain of RNA polymerase sigma factors"/>
    <property type="match status" value="1"/>
</dbReference>
<proteinExistence type="predicted"/>
<protein>
    <submittedName>
        <fullName evidence="4">RNA polymerase sigma factor (Sigma-70 family)</fullName>
    </submittedName>
</protein>
<dbReference type="InterPro" id="IPR032710">
    <property type="entry name" value="NTF2-like_dom_sf"/>
</dbReference>
<accession>A0ABV2R936</accession>
<feature type="domain" description="RNA polymerase sigma factor 70 region 4 type 2" evidence="3">
    <location>
        <begin position="105"/>
        <end position="155"/>
    </location>
</feature>
<dbReference type="InterPro" id="IPR007627">
    <property type="entry name" value="RNA_pol_sigma70_r2"/>
</dbReference>
<dbReference type="Gene3D" id="1.10.10.10">
    <property type="entry name" value="Winged helix-like DNA-binding domain superfamily/Winged helix DNA-binding domain"/>
    <property type="match status" value="1"/>
</dbReference>